<feature type="signal peptide" evidence="10">
    <location>
        <begin position="1"/>
        <end position="18"/>
    </location>
</feature>
<reference evidence="11" key="1">
    <citation type="submission" date="2021-03" db="EMBL/GenBank/DDBJ databases">
        <title>Comparative genomics and phylogenomic investigation of the class Geoglossomycetes provide insights into ecological specialization and systematics.</title>
        <authorList>
            <person name="Melie T."/>
            <person name="Pirro S."/>
            <person name="Miller A.N."/>
            <person name="Quandt A."/>
        </authorList>
    </citation>
    <scope>NUCLEOTIDE SEQUENCE</scope>
    <source>
        <strain evidence="11">CAQ_001_2017</strain>
    </source>
</reference>
<feature type="region of interest" description="Disordered" evidence="8">
    <location>
        <begin position="179"/>
        <end position="205"/>
    </location>
</feature>
<organism evidence="11 12">
    <name type="scientific">Trichoglossum hirsutum</name>
    <dbReference type="NCBI Taxonomy" id="265104"/>
    <lineage>
        <taxon>Eukaryota</taxon>
        <taxon>Fungi</taxon>
        <taxon>Dikarya</taxon>
        <taxon>Ascomycota</taxon>
        <taxon>Pezizomycotina</taxon>
        <taxon>Geoglossomycetes</taxon>
        <taxon>Geoglossales</taxon>
        <taxon>Geoglossaceae</taxon>
        <taxon>Trichoglossum</taxon>
    </lineage>
</organism>
<evidence type="ECO:0000256" key="10">
    <source>
        <dbReference type="SAM" id="SignalP"/>
    </source>
</evidence>
<keyword evidence="5" id="KW-0964">Secreted</keyword>
<dbReference type="FunFam" id="2.60.40.200:FF:000007">
    <property type="entry name" value="Cell surface Cu-only superoxide dismutase 5"/>
    <property type="match status" value="1"/>
</dbReference>
<dbReference type="GO" id="GO:0046872">
    <property type="term" value="F:metal ion binding"/>
    <property type="evidence" value="ECO:0007669"/>
    <property type="project" value="InterPro"/>
</dbReference>
<evidence type="ECO:0000313" key="11">
    <source>
        <dbReference type="EMBL" id="KAH0559735.1"/>
    </source>
</evidence>
<keyword evidence="9" id="KW-0472">Membrane</keyword>
<proteinExistence type="inferred from homology"/>
<evidence type="ECO:0000256" key="4">
    <source>
        <dbReference type="ARBA" id="ARBA00012682"/>
    </source>
</evidence>
<evidence type="ECO:0000256" key="5">
    <source>
        <dbReference type="ARBA" id="ARBA00022525"/>
    </source>
</evidence>
<evidence type="ECO:0000313" key="12">
    <source>
        <dbReference type="Proteomes" id="UP000750711"/>
    </source>
</evidence>
<keyword evidence="12" id="KW-1185">Reference proteome</keyword>
<protein>
    <recommendedName>
        <fullName evidence="4">superoxide dismutase</fullName>
        <ecNumber evidence="4">1.15.1.1</ecNumber>
    </recommendedName>
</protein>
<comment type="caution">
    <text evidence="11">The sequence shown here is derived from an EMBL/GenBank/DDBJ whole genome shotgun (WGS) entry which is preliminary data.</text>
</comment>
<evidence type="ECO:0000256" key="9">
    <source>
        <dbReference type="SAM" id="Phobius"/>
    </source>
</evidence>
<feature type="transmembrane region" description="Helical" evidence="9">
    <location>
        <begin position="206"/>
        <end position="228"/>
    </location>
</feature>
<evidence type="ECO:0000256" key="6">
    <source>
        <dbReference type="ARBA" id="ARBA00022862"/>
    </source>
</evidence>
<keyword evidence="10" id="KW-0732">Signal</keyword>
<feature type="compositionally biased region" description="Low complexity" evidence="8">
    <location>
        <begin position="190"/>
        <end position="205"/>
    </location>
</feature>
<dbReference type="Gene3D" id="2.60.40.200">
    <property type="entry name" value="Superoxide dismutase, copper/zinc binding domain"/>
    <property type="match status" value="1"/>
</dbReference>
<dbReference type="GO" id="GO:0005576">
    <property type="term" value="C:extracellular region"/>
    <property type="evidence" value="ECO:0007669"/>
    <property type="project" value="UniProtKB-SubCell"/>
</dbReference>
<evidence type="ECO:0000256" key="3">
    <source>
        <dbReference type="ARBA" id="ARBA00010457"/>
    </source>
</evidence>
<dbReference type="InterPro" id="IPR036423">
    <property type="entry name" value="SOD-like_Cu/Zn_dom_sf"/>
</dbReference>
<evidence type="ECO:0000256" key="2">
    <source>
        <dbReference type="ARBA" id="ARBA00004613"/>
    </source>
</evidence>
<evidence type="ECO:0000256" key="1">
    <source>
        <dbReference type="ARBA" id="ARBA00004196"/>
    </source>
</evidence>
<comment type="similarity">
    <text evidence="3">Belongs to the Cu-Zn superoxide dismutase family.</text>
</comment>
<keyword evidence="6" id="KW-0049">Antioxidant</keyword>
<dbReference type="PANTHER" id="PTHR20910">
    <property type="entry name" value="AGAP001623-PA"/>
    <property type="match status" value="1"/>
</dbReference>
<gene>
    <name evidence="11" type="ORF">GP486_003750</name>
</gene>
<dbReference type="AlphaFoldDB" id="A0A9P8LCI3"/>
<evidence type="ECO:0000256" key="7">
    <source>
        <dbReference type="ARBA" id="ARBA00049204"/>
    </source>
</evidence>
<dbReference type="SUPFAM" id="SSF49329">
    <property type="entry name" value="Cu,Zn superoxide dismutase-like"/>
    <property type="match status" value="1"/>
</dbReference>
<evidence type="ECO:0000256" key="8">
    <source>
        <dbReference type="SAM" id="MobiDB-lite"/>
    </source>
</evidence>
<sequence>MRSSAVLSALSVIAVASAQSNSAPVTTGNPVGVTYVATLPESGQLQGSLSGTSNGTGVSFTFSIRGLPTSGGPFGYHIHDQPVPSNGSCLAALAHLDPFQRGEDPPCNATAPQTCQVGDLSGKYGKISSDPFETSYVDLYTSTTPGNPGFFGNRSFVVHYANKTRIACANFVLKSTNGTSTASAVPAPTSPSGTPHKPTTTPPTSAAAAASFAPASAFFSGLLVFLLLL</sequence>
<dbReference type="Proteomes" id="UP000750711">
    <property type="component" value="Unassembled WGS sequence"/>
</dbReference>
<feature type="chain" id="PRO_5040134147" description="superoxide dismutase" evidence="10">
    <location>
        <begin position="19"/>
        <end position="229"/>
    </location>
</feature>
<dbReference type="InterPro" id="IPR053257">
    <property type="entry name" value="Cu-only_SOD"/>
</dbReference>
<name>A0A9P8LCI3_9PEZI</name>
<comment type="subcellular location">
    <subcellularLocation>
        <location evidence="1">Cell envelope</location>
    </subcellularLocation>
    <subcellularLocation>
        <location evidence="2">Secreted</location>
    </subcellularLocation>
</comment>
<dbReference type="EMBL" id="JAGHQM010000533">
    <property type="protein sequence ID" value="KAH0559735.1"/>
    <property type="molecule type" value="Genomic_DNA"/>
</dbReference>
<dbReference type="PANTHER" id="PTHR20910:SF1">
    <property type="entry name" value="SUPEROXIDE DISMUTASE COPPER_ZINC BINDING DOMAIN-CONTAINING PROTEIN"/>
    <property type="match status" value="1"/>
</dbReference>
<comment type="catalytic activity">
    <reaction evidence="7">
        <text>2 superoxide + 2 H(+) = H2O2 + O2</text>
        <dbReference type="Rhea" id="RHEA:20696"/>
        <dbReference type="ChEBI" id="CHEBI:15378"/>
        <dbReference type="ChEBI" id="CHEBI:15379"/>
        <dbReference type="ChEBI" id="CHEBI:16240"/>
        <dbReference type="ChEBI" id="CHEBI:18421"/>
        <dbReference type="EC" id="1.15.1.1"/>
    </reaction>
</comment>
<accession>A0A9P8LCI3</accession>
<dbReference type="GO" id="GO:0004784">
    <property type="term" value="F:superoxide dismutase activity"/>
    <property type="evidence" value="ECO:0007669"/>
    <property type="project" value="UniProtKB-EC"/>
</dbReference>
<dbReference type="EC" id="1.15.1.1" evidence="4"/>
<keyword evidence="9" id="KW-1133">Transmembrane helix</keyword>
<keyword evidence="9" id="KW-0812">Transmembrane</keyword>